<evidence type="ECO:0000313" key="2">
    <source>
        <dbReference type="Proteomes" id="UP000466535"/>
    </source>
</evidence>
<keyword evidence="2" id="KW-1185">Reference proteome</keyword>
<dbReference type="InterPro" id="IPR043835">
    <property type="entry name" value="DUF5811"/>
</dbReference>
<dbReference type="AlphaFoldDB" id="A0A6B0T201"/>
<organism evidence="1 2">
    <name type="scientific">Halovenus carboxidivorans</name>
    <dbReference type="NCBI Taxonomy" id="2692199"/>
    <lineage>
        <taxon>Archaea</taxon>
        <taxon>Methanobacteriati</taxon>
        <taxon>Methanobacteriota</taxon>
        <taxon>Stenosarchaea group</taxon>
        <taxon>Halobacteria</taxon>
        <taxon>Halobacteriales</taxon>
        <taxon>Haloarculaceae</taxon>
        <taxon>Halovenus</taxon>
    </lineage>
</organism>
<dbReference type="EMBL" id="WUUT01000004">
    <property type="protein sequence ID" value="MXR52084.1"/>
    <property type="molecule type" value="Genomic_DNA"/>
</dbReference>
<dbReference type="Pfam" id="PF19128">
    <property type="entry name" value="DUF5811"/>
    <property type="match status" value="1"/>
</dbReference>
<dbReference type="RefSeq" id="WP_159764227.1">
    <property type="nucleotide sequence ID" value="NZ_WUUT01000004.1"/>
</dbReference>
<sequence>MYGNTPFGEESSDIELSAEQRKHLRRELSTVADRTRDLLPSEFVVGSELVDGSNGPQATVAVQPPVGGIVSANCSLTDELTIDETQQEDLAVGLAASAALQVKQAQKGERSAVAR</sequence>
<reference evidence="1 2" key="1">
    <citation type="submission" date="2019-12" db="EMBL/GenBank/DDBJ databases">
        <title>Isolation and characterization of three novel carbon monoxide-oxidizing members of Halobacteria from salione crusts and soils.</title>
        <authorList>
            <person name="Myers M.R."/>
            <person name="King G.M."/>
        </authorList>
    </citation>
    <scope>NUCLEOTIDE SEQUENCE [LARGE SCALE GENOMIC DNA]</scope>
    <source>
        <strain evidence="1 2">WSH3</strain>
    </source>
</reference>
<name>A0A6B0T201_9EURY</name>
<dbReference type="Proteomes" id="UP000466535">
    <property type="component" value="Unassembled WGS sequence"/>
</dbReference>
<evidence type="ECO:0000313" key="1">
    <source>
        <dbReference type="EMBL" id="MXR52084.1"/>
    </source>
</evidence>
<dbReference type="OrthoDB" id="201266at2157"/>
<accession>A0A6B0T201</accession>
<protein>
    <submittedName>
        <fullName evidence="1">Uncharacterized protein</fullName>
    </submittedName>
</protein>
<proteinExistence type="predicted"/>
<gene>
    <name evidence="1" type="ORF">GRX03_10795</name>
</gene>
<comment type="caution">
    <text evidence="1">The sequence shown here is derived from an EMBL/GenBank/DDBJ whole genome shotgun (WGS) entry which is preliminary data.</text>
</comment>